<dbReference type="InterPro" id="IPR046953">
    <property type="entry name" value="Spore_GerAC-like_C"/>
</dbReference>
<sequence>MNTIVRKIISLIFIVCTLSLMLTGCWDQVEIDDRALVLGLAIDEAPPGSPVKDDESTHSETNSLPKLIKVTAQIAIPGRVPLGPSTGGSSNENPVWVVTVVGHSLDDAMNNLQQQVADPRYLTHLRVIIISKAIARGSINDLNDYLRRNPEVRRRTWLLVSEGNASKFMDVKPPLQRVPTLYILAMMDKAVDIGKLPPDYIGTFWSASSKWGQSGYLPYIALREKENILIKGLAYFSGDKMAGTTKPLEIGVFEAVQGMNPGGYSELFQVPDLGFVITKINERHSRNKSFITKGMPHLKYRISLEGTLDEHFYSENLINSSASLHTIELTFNKKAKELILKTIHQTQKDHSDIFGMGEIIRAHHPSFWKDHIHSKKNWEEMYADIAVDVEVNMEIRTLGLKAR</sequence>
<keyword evidence="7" id="KW-0449">Lipoprotein</keyword>
<dbReference type="InterPro" id="IPR008844">
    <property type="entry name" value="Spore_GerAC-like"/>
</dbReference>
<evidence type="ECO:0000256" key="7">
    <source>
        <dbReference type="ARBA" id="ARBA00023288"/>
    </source>
</evidence>
<dbReference type="PANTHER" id="PTHR35789">
    <property type="entry name" value="SPORE GERMINATION PROTEIN B3"/>
    <property type="match status" value="1"/>
</dbReference>
<dbReference type="Gene3D" id="3.30.300.210">
    <property type="entry name" value="Nutrient germinant receptor protein C, domain 3"/>
    <property type="match status" value="1"/>
</dbReference>
<dbReference type="GO" id="GO:0009847">
    <property type="term" value="P:spore germination"/>
    <property type="evidence" value="ECO:0007669"/>
    <property type="project" value="InterPro"/>
</dbReference>
<evidence type="ECO:0000256" key="1">
    <source>
        <dbReference type="ARBA" id="ARBA00004635"/>
    </source>
</evidence>
<feature type="domain" description="Spore germination GerAC-like C-terminal" evidence="8">
    <location>
        <begin position="231"/>
        <end position="399"/>
    </location>
</feature>
<evidence type="ECO:0000259" key="8">
    <source>
        <dbReference type="Pfam" id="PF05504"/>
    </source>
</evidence>
<dbReference type="NCBIfam" id="TIGR02887">
    <property type="entry name" value="spore_ger_x_C"/>
    <property type="match status" value="1"/>
</dbReference>
<comment type="subcellular location">
    <subcellularLocation>
        <location evidence="1">Membrane</location>
        <topology evidence="1">Lipid-anchor</topology>
    </subcellularLocation>
</comment>
<evidence type="ECO:0000256" key="6">
    <source>
        <dbReference type="ARBA" id="ARBA00023139"/>
    </source>
</evidence>
<dbReference type="AlphaFoldDB" id="A0A098MA80"/>
<evidence type="ECO:0000259" key="9">
    <source>
        <dbReference type="Pfam" id="PF25198"/>
    </source>
</evidence>
<keyword evidence="11" id="KW-1185">Reference proteome</keyword>
<name>A0A098MA80_9BACL</name>
<evidence type="ECO:0000256" key="2">
    <source>
        <dbReference type="ARBA" id="ARBA00007886"/>
    </source>
</evidence>
<dbReference type="Proteomes" id="UP000029734">
    <property type="component" value="Unassembled WGS sequence"/>
</dbReference>
<dbReference type="EMBL" id="JQCR01000002">
    <property type="protein sequence ID" value="KGE18961.1"/>
    <property type="molecule type" value="Genomic_DNA"/>
</dbReference>
<comment type="caution">
    <text evidence="10">The sequence shown here is derived from an EMBL/GenBank/DDBJ whole genome shotgun (WGS) entry which is preliminary data.</text>
</comment>
<evidence type="ECO:0000313" key="11">
    <source>
        <dbReference type="Proteomes" id="UP000029734"/>
    </source>
</evidence>
<evidence type="ECO:0000313" key="10">
    <source>
        <dbReference type="EMBL" id="KGE18961.1"/>
    </source>
</evidence>
<keyword evidence="4" id="KW-0732">Signal</keyword>
<gene>
    <name evidence="10" type="ORF">PWYN_06065</name>
</gene>
<dbReference type="InterPro" id="IPR057336">
    <property type="entry name" value="GerAC_N"/>
</dbReference>
<keyword evidence="6" id="KW-0564">Palmitate</keyword>
<evidence type="ECO:0000256" key="5">
    <source>
        <dbReference type="ARBA" id="ARBA00023136"/>
    </source>
</evidence>
<dbReference type="PROSITE" id="PS51257">
    <property type="entry name" value="PROKAR_LIPOPROTEIN"/>
    <property type="match status" value="1"/>
</dbReference>
<feature type="domain" description="Spore germination protein N-terminal" evidence="9">
    <location>
        <begin position="27"/>
        <end position="221"/>
    </location>
</feature>
<dbReference type="Pfam" id="PF25198">
    <property type="entry name" value="Spore_GerAC_N"/>
    <property type="match status" value="1"/>
</dbReference>
<dbReference type="STRING" id="268407.PWYN_06065"/>
<keyword evidence="5" id="KW-0472">Membrane</keyword>
<proteinExistence type="inferred from homology"/>
<dbReference type="InterPro" id="IPR038501">
    <property type="entry name" value="Spore_GerAC_C_sf"/>
</dbReference>
<accession>A0A098MA80</accession>
<comment type="similarity">
    <text evidence="2">Belongs to the GerABKC lipoprotein family.</text>
</comment>
<evidence type="ECO:0000256" key="4">
    <source>
        <dbReference type="ARBA" id="ARBA00022729"/>
    </source>
</evidence>
<keyword evidence="3" id="KW-0309">Germination</keyword>
<dbReference type="GO" id="GO:0016020">
    <property type="term" value="C:membrane"/>
    <property type="evidence" value="ECO:0007669"/>
    <property type="project" value="UniProtKB-SubCell"/>
</dbReference>
<dbReference type="Pfam" id="PF05504">
    <property type="entry name" value="Spore_GerAC"/>
    <property type="match status" value="1"/>
</dbReference>
<dbReference type="eggNOG" id="ENOG502Z7MM">
    <property type="taxonomic scope" value="Bacteria"/>
</dbReference>
<dbReference type="PANTHER" id="PTHR35789:SF1">
    <property type="entry name" value="SPORE GERMINATION PROTEIN B3"/>
    <property type="match status" value="1"/>
</dbReference>
<evidence type="ECO:0000256" key="3">
    <source>
        <dbReference type="ARBA" id="ARBA00022544"/>
    </source>
</evidence>
<reference evidence="10 11" key="2">
    <citation type="submission" date="2014-10" db="EMBL/GenBank/DDBJ databases">
        <title>Comparative genomics of the Paenibacillus odorifer group.</title>
        <authorList>
            <person name="Tsai Y.-C."/>
            <person name="Martin N."/>
            <person name="Korlach J."/>
            <person name="Wiedmann M."/>
        </authorList>
    </citation>
    <scope>NUCLEOTIDE SEQUENCE [LARGE SCALE GENOMIC DNA]</scope>
    <source>
        <strain evidence="10 11">DSM 18334</strain>
    </source>
</reference>
<reference evidence="10 11" key="1">
    <citation type="submission" date="2014-08" db="EMBL/GenBank/DDBJ databases">
        <authorList>
            <person name="den Bakker H.C."/>
        </authorList>
    </citation>
    <scope>NUCLEOTIDE SEQUENCE [LARGE SCALE GENOMIC DNA]</scope>
    <source>
        <strain evidence="10 11">DSM 18334</strain>
    </source>
</reference>
<protein>
    <submittedName>
        <fullName evidence="10">Spore gernimation protein GerC</fullName>
    </submittedName>
</protein>
<dbReference type="RefSeq" id="WP_036649420.1">
    <property type="nucleotide sequence ID" value="NZ_JQCR01000002.1"/>
</dbReference>
<organism evidence="10 11">
    <name type="scientific">Paenibacillus wynnii</name>
    <dbReference type="NCBI Taxonomy" id="268407"/>
    <lineage>
        <taxon>Bacteria</taxon>
        <taxon>Bacillati</taxon>
        <taxon>Bacillota</taxon>
        <taxon>Bacilli</taxon>
        <taxon>Bacillales</taxon>
        <taxon>Paenibacillaceae</taxon>
        <taxon>Paenibacillus</taxon>
    </lineage>
</organism>